<keyword evidence="2" id="KW-0963">Cytoplasm</keyword>
<evidence type="ECO:0000256" key="5">
    <source>
        <dbReference type="ARBA" id="ARBA00040665"/>
    </source>
</evidence>
<dbReference type="GO" id="GO:0005737">
    <property type="term" value="C:cytoplasm"/>
    <property type="evidence" value="ECO:0007669"/>
    <property type="project" value="UniProtKB-SubCell"/>
</dbReference>
<sequence>TSLENYRNRALFNIVGLDAKGIRRRKQPLHECLILELRESGYIESSDYLQDLIYDNIQLVAEDDIGIVVDLRRREDYLEHISAGLMSAEKYRDKGNTKKECLGLLKLSLHYAQKGKGILWLAEKFFHAAIAVSSQYLIDGGRLKACCKYFYGTFLLDKYPDADTEEPFSILTEVRDIAIGKDWMFYEVDDVIAVPTTTLFCATAIKLHHVLLSEARACSKKDPGKAERLARLAERRARDGNDIPKTAEAIIEIGINQLAMNNLNNAQKTFEKAFKIYTDSDYVEGLCTTKMHMAAVMQKLGEHEHAARLLTEMGALAMENNLRLQLGKALHLLGELHLKRERPELGTQHLAEAFQCFMGTSWDQQGQSELAPIDEDGVDMDVIYKDSTGEKYIEEAEQSRLMMAISSGQEKMASFFNILRSAGSCAVSKLKIIEWKLSNAGWWVERLHHRFVPCMCSAHNRTPLDILRIQLDNANAKKIEGAESTNLDRMQDVEDITKLRSDIDDFELGSINESDEQ</sequence>
<evidence type="ECO:0000256" key="4">
    <source>
        <dbReference type="ARBA" id="ARBA00022803"/>
    </source>
</evidence>
<keyword evidence="4 7" id="KW-0802">TPR repeat</keyword>
<accession>A0A5E4Q2B2</accession>
<evidence type="ECO:0000256" key="3">
    <source>
        <dbReference type="ARBA" id="ARBA00022737"/>
    </source>
</evidence>
<dbReference type="PROSITE" id="PS50005">
    <property type="entry name" value="TPR"/>
    <property type="match status" value="1"/>
</dbReference>
<gene>
    <name evidence="8" type="ORF">LSINAPIS_LOCUS4261</name>
</gene>
<feature type="non-terminal residue" evidence="8">
    <location>
        <position position="1"/>
    </location>
</feature>
<dbReference type="InterPro" id="IPR051476">
    <property type="entry name" value="Bac_ResReg_Asp_Phosphatase"/>
</dbReference>
<comment type="function">
    <text evidence="6">Axonemal protein which is implicated in axonemal and/or peri-axonemal structure assembly and regulates flagellum assembly and beating and therefore sperm motility.</text>
</comment>
<comment type="subcellular location">
    <subcellularLocation>
        <location evidence="1">Cytoplasm</location>
    </subcellularLocation>
</comment>
<dbReference type="PANTHER" id="PTHR46630">
    <property type="entry name" value="TETRATRICOPEPTIDE REPEAT PROTEIN 29"/>
    <property type="match status" value="1"/>
</dbReference>
<keyword evidence="3" id="KW-0677">Repeat</keyword>
<dbReference type="AlphaFoldDB" id="A0A5E4Q2B2"/>
<evidence type="ECO:0000313" key="9">
    <source>
        <dbReference type="Proteomes" id="UP000324832"/>
    </source>
</evidence>
<dbReference type="SUPFAM" id="SSF48452">
    <property type="entry name" value="TPR-like"/>
    <property type="match status" value="1"/>
</dbReference>
<protein>
    <recommendedName>
        <fullName evidence="5">Tetratricopeptide repeat protein 29</fullName>
    </recommendedName>
</protein>
<dbReference type="GO" id="GO:0003341">
    <property type="term" value="P:cilium movement"/>
    <property type="evidence" value="ECO:0007669"/>
    <property type="project" value="TreeGrafter"/>
</dbReference>
<feature type="repeat" description="TPR" evidence="7">
    <location>
        <begin position="247"/>
        <end position="280"/>
    </location>
</feature>
<dbReference type="PANTHER" id="PTHR46630:SF1">
    <property type="entry name" value="TETRATRICOPEPTIDE REPEAT PROTEIN 29"/>
    <property type="match status" value="1"/>
</dbReference>
<proteinExistence type="predicted"/>
<evidence type="ECO:0000256" key="6">
    <source>
        <dbReference type="ARBA" id="ARBA00044739"/>
    </source>
</evidence>
<evidence type="ECO:0000256" key="2">
    <source>
        <dbReference type="ARBA" id="ARBA00022490"/>
    </source>
</evidence>
<dbReference type="GO" id="GO:0005929">
    <property type="term" value="C:cilium"/>
    <property type="evidence" value="ECO:0007669"/>
    <property type="project" value="TreeGrafter"/>
</dbReference>
<dbReference type="Gene3D" id="1.25.40.10">
    <property type="entry name" value="Tetratricopeptide repeat domain"/>
    <property type="match status" value="1"/>
</dbReference>
<organism evidence="8 9">
    <name type="scientific">Leptidea sinapis</name>
    <dbReference type="NCBI Taxonomy" id="189913"/>
    <lineage>
        <taxon>Eukaryota</taxon>
        <taxon>Metazoa</taxon>
        <taxon>Ecdysozoa</taxon>
        <taxon>Arthropoda</taxon>
        <taxon>Hexapoda</taxon>
        <taxon>Insecta</taxon>
        <taxon>Pterygota</taxon>
        <taxon>Neoptera</taxon>
        <taxon>Endopterygota</taxon>
        <taxon>Lepidoptera</taxon>
        <taxon>Glossata</taxon>
        <taxon>Ditrysia</taxon>
        <taxon>Papilionoidea</taxon>
        <taxon>Pieridae</taxon>
        <taxon>Dismorphiinae</taxon>
        <taxon>Leptidea</taxon>
    </lineage>
</organism>
<evidence type="ECO:0000256" key="1">
    <source>
        <dbReference type="ARBA" id="ARBA00004496"/>
    </source>
</evidence>
<keyword evidence="9" id="KW-1185">Reference proteome</keyword>
<dbReference type="Proteomes" id="UP000324832">
    <property type="component" value="Unassembled WGS sequence"/>
</dbReference>
<evidence type="ECO:0000256" key="7">
    <source>
        <dbReference type="PROSITE-ProRule" id="PRU00339"/>
    </source>
</evidence>
<dbReference type="EMBL" id="FZQP02001114">
    <property type="protein sequence ID" value="VVC91628.1"/>
    <property type="molecule type" value="Genomic_DNA"/>
</dbReference>
<evidence type="ECO:0000313" key="8">
    <source>
        <dbReference type="EMBL" id="VVC91628.1"/>
    </source>
</evidence>
<dbReference type="InterPro" id="IPR011990">
    <property type="entry name" value="TPR-like_helical_dom_sf"/>
</dbReference>
<name>A0A5E4Q2B2_9NEOP</name>
<dbReference type="InterPro" id="IPR019734">
    <property type="entry name" value="TPR_rpt"/>
</dbReference>
<reference evidence="8 9" key="1">
    <citation type="submission" date="2017-07" db="EMBL/GenBank/DDBJ databases">
        <authorList>
            <person name="Talla V."/>
            <person name="Backstrom N."/>
        </authorList>
    </citation>
    <scope>NUCLEOTIDE SEQUENCE [LARGE SCALE GENOMIC DNA]</scope>
</reference>